<dbReference type="AlphaFoldDB" id="A0AAG5DSA6"/>
<reference evidence="1" key="1">
    <citation type="submission" date="2024-04" db="UniProtKB">
        <authorList>
            <consortium name="EnsemblMetazoa"/>
        </authorList>
    </citation>
    <scope>IDENTIFICATION</scope>
    <source>
        <strain evidence="1">EBRO</strain>
    </source>
</reference>
<dbReference type="EnsemblMetazoa" id="ENSAATROPT015999">
    <property type="protein sequence ID" value="ENSAATROPP014051"/>
    <property type="gene ID" value="ENSAATROPG013091"/>
</dbReference>
<name>A0AAG5DSA6_ANOAO</name>
<organism evidence="1 2">
    <name type="scientific">Anopheles atroparvus</name>
    <name type="common">European mosquito</name>
    <dbReference type="NCBI Taxonomy" id="41427"/>
    <lineage>
        <taxon>Eukaryota</taxon>
        <taxon>Metazoa</taxon>
        <taxon>Ecdysozoa</taxon>
        <taxon>Arthropoda</taxon>
        <taxon>Hexapoda</taxon>
        <taxon>Insecta</taxon>
        <taxon>Pterygota</taxon>
        <taxon>Neoptera</taxon>
        <taxon>Endopterygota</taxon>
        <taxon>Diptera</taxon>
        <taxon>Nematocera</taxon>
        <taxon>Culicoidea</taxon>
        <taxon>Culicidae</taxon>
        <taxon>Anophelinae</taxon>
        <taxon>Anopheles</taxon>
    </lineage>
</organism>
<proteinExistence type="predicted"/>
<keyword evidence="2" id="KW-1185">Reference proteome</keyword>
<sequence>MLLRKLLETDYFSLFSFVGDYTAITRPLLVMMRNFNHFYEYFDFNSSMLRYKTKLLQLYTRISW</sequence>
<accession>A0AAG5DSA6</accession>
<protein>
    <submittedName>
        <fullName evidence="1">Uncharacterized protein</fullName>
    </submittedName>
</protein>
<evidence type="ECO:0000313" key="2">
    <source>
        <dbReference type="Proteomes" id="UP000075880"/>
    </source>
</evidence>
<dbReference type="Proteomes" id="UP000075880">
    <property type="component" value="Unassembled WGS sequence"/>
</dbReference>
<evidence type="ECO:0000313" key="1">
    <source>
        <dbReference type="EnsemblMetazoa" id="ENSAATROPP014051"/>
    </source>
</evidence>